<gene>
    <name evidence="3" type="ORF">C494_20413</name>
</gene>
<protein>
    <recommendedName>
        <fullName evidence="5">DUF4129 domain-containing protein</fullName>
    </recommendedName>
</protein>
<feature type="compositionally biased region" description="Acidic residues" evidence="1">
    <location>
        <begin position="121"/>
        <end position="140"/>
    </location>
</feature>
<dbReference type="AlphaFoldDB" id="L9W2Z9"/>
<dbReference type="STRING" id="1227500.C494_20413"/>
<reference evidence="3 4" key="1">
    <citation type="journal article" date="2014" name="PLoS Genet.">
        <title>Phylogenetically driven sequencing of extremely halophilic archaea reveals strategies for static and dynamic osmo-response.</title>
        <authorList>
            <person name="Becker E.A."/>
            <person name="Seitzer P.M."/>
            <person name="Tritt A."/>
            <person name="Larsen D."/>
            <person name="Krusor M."/>
            <person name="Yao A.I."/>
            <person name="Wu D."/>
            <person name="Madern D."/>
            <person name="Eisen J.A."/>
            <person name="Darling A.E."/>
            <person name="Facciotti M.T."/>
        </authorList>
    </citation>
    <scope>NUCLEOTIDE SEQUENCE [LARGE SCALE GENOMIC DNA]</scope>
    <source>
        <strain evidence="3 4">JCM 10635</strain>
    </source>
</reference>
<feature type="region of interest" description="Disordered" evidence="1">
    <location>
        <begin position="121"/>
        <end position="142"/>
    </location>
</feature>
<name>L9W2Z9_9EURY</name>
<evidence type="ECO:0000256" key="1">
    <source>
        <dbReference type="SAM" id="MobiDB-lite"/>
    </source>
</evidence>
<dbReference type="EMBL" id="AOHY01000059">
    <property type="protein sequence ID" value="ELY42703.1"/>
    <property type="molecule type" value="Genomic_DNA"/>
</dbReference>
<dbReference type="OrthoDB" id="206387at2157"/>
<evidence type="ECO:0008006" key="5">
    <source>
        <dbReference type="Google" id="ProtNLM"/>
    </source>
</evidence>
<evidence type="ECO:0000313" key="4">
    <source>
        <dbReference type="Proteomes" id="UP000011690"/>
    </source>
</evidence>
<sequence length="693" mass="74524">MTNAVGRTIVLVVLLFCLPLTAVGGAVAAPAESGNERALGDVAFQQEAPDDEDNETVRHQNPDEYGEDGDSDSTERWLSDWMSDQLEDSAREISEGEYDLAKEHIGEEYRDRFEQYVEVAGDTDDDSNDSYEEAQEEQESLADSIAEYQETKSEYEDAREEGDEERARELARELEALADEIGSSNEQIQTHYDAISEDDDIDLSEASAAIDTVNQDVQTDQDAVRAAEFVETELVLEPANEEISFSDPLVATGELRTADGEPVANETIRLDIGNQTLEAETDSSGSFDFEYRPISVPLSAETVTVQYVPETQSVYFGSEADVPVSIEQVEPTITEPVVDPEQVAFGDEITVESELHVDGEPVDGVPLSVSAGNEFLGVTETVDGTFVGTATVPADLSAGEQSVQVALPFDDRALADTEAETTMTVMETEPDLAVSASQTNDSAVTVNGTLEAAGTGVEGQSIQLLVDGEVTETVTTDETGTFASLVSLSEETTGDVQIVAVYDDDGTNLAETEAATTITLPSTGSSSALLPTWTWLVLGLSLLIAGGAAVYWYRDGDESTAETGVDEDDPVAVADSSESSSVSRALLSQATEQLSRGEANSAVQNGYAAVRKQLEAQLESTPSLTHWEFYRQHVTHESAPDESADTLKDVTEGYERATFSPEGVSEQEAETILERARELCGLEKDVQSVPADD</sequence>
<feature type="region of interest" description="Disordered" evidence="1">
    <location>
        <begin position="559"/>
        <end position="578"/>
    </location>
</feature>
<feature type="compositionally biased region" description="Acidic residues" evidence="1">
    <location>
        <begin position="559"/>
        <end position="570"/>
    </location>
</feature>
<keyword evidence="4" id="KW-1185">Reference proteome</keyword>
<dbReference type="eggNOG" id="arCOG02488">
    <property type="taxonomic scope" value="Archaea"/>
</dbReference>
<evidence type="ECO:0000256" key="2">
    <source>
        <dbReference type="SAM" id="Phobius"/>
    </source>
</evidence>
<feature type="region of interest" description="Disordered" evidence="1">
    <location>
        <begin position="45"/>
        <end position="75"/>
    </location>
</feature>
<dbReference type="RefSeq" id="WP_006068185.1">
    <property type="nucleotide sequence ID" value="NZ_AOHY01000059.1"/>
</dbReference>
<keyword evidence="2" id="KW-0812">Transmembrane</keyword>
<comment type="caution">
    <text evidence="3">The sequence shown here is derived from an EMBL/GenBank/DDBJ whole genome shotgun (WGS) entry which is preliminary data.</text>
</comment>
<keyword evidence="2" id="KW-0472">Membrane</keyword>
<accession>L9W2Z9</accession>
<dbReference type="PATRIC" id="fig|1227500.6.peg.4124"/>
<evidence type="ECO:0000313" key="3">
    <source>
        <dbReference type="EMBL" id="ELY42703.1"/>
    </source>
</evidence>
<organism evidence="3 4">
    <name type="scientific">Natronorubrum bangense JCM 10635</name>
    <dbReference type="NCBI Taxonomy" id="1227500"/>
    <lineage>
        <taxon>Archaea</taxon>
        <taxon>Methanobacteriati</taxon>
        <taxon>Methanobacteriota</taxon>
        <taxon>Stenosarchaea group</taxon>
        <taxon>Halobacteria</taxon>
        <taxon>Halobacteriales</taxon>
        <taxon>Natrialbaceae</taxon>
        <taxon>Natronorubrum</taxon>
    </lineage>
</organism>
<dbReference type="Proteomes" id="UP000011690">
    <property type="component" value="Unassembled WGS sequence"/>
</dbReference>
<keyword evidence="2" id="KW-1133">Transmembrane helix</keyword>
<proteinExistence type="predicted"/>
<feature type="transmembrane region" description="Helical" evidence="2">
    <location>
        <begin position="533"/>
        <end position="553"/>
    </location>
</feature>